<keyword evidence="2" id="KW-1185">Reference proteome</keyword>
<comment type="caution">
    <text evidence="1">The sequence shown here is derived from an EMBL/GenBank/DDBJ whole genome shotgun (WGS) entry which is preliminary data.</text>
</comment>
<protein>
    <submittedName>
        <fullName evidence="1">Uncharacterized protein</fullName>
    </submittedName>
</protein>
<proteinExistence type="predicted"/>
<evidence type="ECO:0000313" key="1">
    <source>
        <dbReference type="EMBL" id="TGO59565.1"/>
    </source>
</evidence>
<dbReference type="EMBL" id="PQXN01000043">
    <property type="protein sequence ID" value="TGO59565.1"/>
    <property type="molecule type" value="Genomic_DNA"/>
</dbReference>
<reference evidence="1 2" key="1">
    <citation type="submission" date="2017-12" db="EMBL/GenBank/DDBJ databases">
        <title>Comparative genomics of Botrytis spp.</title>
        <authorList>
            <person name="Valero-Jimenez C.A."/>
            <person name="Tapia P."/>
            <person name="Veloso J."/>
            <person name="Silva-Moreno E."/>
            <person name="Staats M."/>
            <person name="Valdes J.H."/>
            <person name="Van Kan J.A.L."/>
        </authorList>
    </citation>
    <scope>NUCLEOTIDE SEQUENCE [LARGE SCALE GENOMIC DNA]</scope>
    <source>
        <strain evidence="1 2">MUCL11595</strain>
    </source>
</reference>
<dbReference type="Proteomes" id="UP000297527">
    <property type="component" value="Unassembled WGS sequence"/>
</dbReference>
<sequence>MRGRSGLSSRTAGNPLGLFIKEFDVGFGAPTEEKSLIPPPTMTKVPQADEYLRYEGMTNTVGVGDFGLTQKWHF</sequence>
<evidence type="ECO:0000313" key="2">
    <source>
        <dbReference type="Proteomes" id="UP000297527"/>
    </source>
</evidence>
<gene>
    <name evidence="1" type="ORF">BCON_0043g00240</name>
</gene>
<name>A0A4Z1IDZ7_9HELO</name>
<dbReference type="AlphaFoldDB" id="A0A4Z1IDZ7"/>
<accession>A0A4Z1IDZ7</accession>
<organism evidence="1 2">
    <name type="scientific">Botryotinia convoluta</name>
    <dbReference type="NCBI Taxonomy" id="54673"/>
    <lineage>
        <taxon>Eukaryota</taxon>
        <taxon>Fungi</taxon>
        <taxon>Dikarya</taxon>
        <taxon>Ascomycota</taxon>
        <taxon>Pezizomycotina</taxon>
        <taxon>Leotiomycetes</taxon>
        <taxon>Helotiales</taxon>
        <taxon>Sclerotiniaceae</taxon>
        <taxon>Botryotinia</taxon>
    </lineage>
</organism>